<dbReference type="PANTHER" id="PTHR30363:SF44">
    <property type="entry name" value="AGA OPERON TRANSCRIPTIONAL REPRESSOR-RELATED"/>
    <property type="match status" value="1"/>
</dbReference>
<evidence type="ECO:0000313" key="5">
    <source>
        <dbReference type="EMBL" id="ETA80732.1"/>
    </source>
</evidence>
<dbReference type="InterPro" id="IPR018356">
    <property type="entry name" value="Tscrpt_reg_HTH_DeoR_CS"/>
</dbReference>
<dbReference type="InterPro" id="IPR050313">
    <property type="entry name" value="Carb_Metab_HTH_regulators"/>
</dbReference>
<dbReference type="InterPro" id="IPR014036">
    <property type="entry name" value="DeoR-like_C"/>
</dbReference>
<dbReference type="InterPro" id="IPR037171">
    <property type="entry name" value="NagB/RpiA_transferase-like"/>
</dbReference>
<evidence type="ECO:0000259" key="4">
    <source>
        <dbReference type="PROSITE" id="PS51000"/>
    </source>
</evidence>
<dbReference type="PROSITE" id="PS51000">
    <property type="entry name" value="HTH_DEOR_2"/>
    <property type="match status" value="1"/>
</dbReference>
<feature type="domain" description="HTH deoR-type" evidence="4">
    <location>
        <begin position="2"/>
        <end position="57"/>
    </location>
</feature>
<evidence type="ECO:0000256" key="3">
    <source>
        <dbReference type="ARBA" id="ARBA00023163"/>
    </source>
</evidence>
<dbReference type="OrthoDB" id="9797223at2"/>
<dbReference type="Gene3D" id="3.40.50.1360">
    <property type="match status" value="1"/>
</dbReference>
<evidence type="ECO:0000313" key="6">
    <source>
        <dbReference type="Proteomes" id="UP000017747"/>
    </source>
</evidence>
<dbReference type="InterPro" id="IPR036390">
    <property type="entry name" value="WH_DNA-bd_sf"/>
</dbReference>
<evidence type="ECO:0000256" key="1">
    <source>
        <dbReference type="ARBA" id="ARBA00023015"/>
    </source>
</evidence>
<dbReference type="InterPro" id="IPR036388">
    <property type="entry name" value="WH-like_DNA-bd_sf"/>
</dbReference>
<evidence type="ECO:0000256" key="2">
    <source>
        <dbReference type="ARBA" id="ARBA00023125"/>
    </source>
</evidence>
<dbReference type="EMBL" id="AXUN02000174">
    <property type="protein sequence ID" value="ETA80732.1"/>
    <property type="molecule type" value="Genomic_DNA"/>
</dbReference>
<keyword evidence="3" id="KW-0804">Transcription</keyword>
<dbReference type="SMART" id="SM01134">
    <property type="entry name" value="DeoRC"/>
    <property type="match status" value="1"/>
</dbReference>
<organism evidence="5 6">
    <name type="scientific">Youngiibacter fragilis 232.1</name>
    <dbReference type="NCBI Taxonomy" id="994573"/>
    <lineage>
        <taxon>Bacteria</taxon>
        <taxon>Bacillati</taxon>
        <taxon>Bacillota</taxon>
        <taxon>Clostridia</taxon>
        <taxon>Eubacteriales</taxon>
        <taxon>Clostridiaceae</taxon>
        <taxon>Youngiibacter</taxon>
    </lineage>
</organism>
<dbReference type="eggNOG" id="COG1349">
    <property type="taxonomic scope" value="Bacteria"/>
</dbReference>
<dbReference type="Proteomes" id="UP000017747">
    <property type="component" value="Unassembled WGS sequence"/>
</dbReference>
<comment type="caution">
    <text evidence="5">The sequence shown here is derived from an EMBL/GenBank/DDBJ whole genome shotgun (WGS) entry which is preliminary data.</text>
</comment>
<proteinExistence type="predicted"/>
<dbReference type="GO" id="GO:0003677">
    <property type="term" value="F:DNA binding"/>
    <property type="evidence" value="ECO:0007669"/>
    <property type="project" value="UniProtKB-KW"/>
</dbReference>
<reference evidence="5 6" key="1">
    <citation type="journal article" date="2014" name="Genome Announc.">
        <title>Genome Sequence of Youngiibacter fragilis, the Type Strain of the Genus Youngiibacter.</title>
        <authorList>
            <person name="Wawrik C.B."/>
            <person name="Callaghan A.V."/>
            <person name="Stamps B.W."/>
            <person name="Wawrik B."/>
        </authorList>
    </citation>
    <scope>NUCLEOTIDE SEQUENCE [LARGE SCALE GENOMIC DNA]</scope>
    <source>
        <strain evidence="5 6">232.1</strain>
    </source>
</reference>
<keyword evidence="1" id="KW-0805">Transcription regulation</keyword>
<dbReference type="Pfam" id="PF00455">
    <property type="entry name" value="DeoRC"/>
    <property type="match status" value="1"/>
</dbReference>
<protein>
    <recommendedName>
        <fullName evidence="4">HTH deoR-type domain-containing protein</fullName>
    </recommendedName>
</protein>
<gene>
    <name evidence="5" type="ORF">T472_0210220</name>
</gene>
<dbReference type="GO" id="GO:0003700">
    <property type="term" value="F:DNA-binding transcription factor activity"/>
    <property type="evidence" value="ECO:0007669"/>
    <property type="project" value="InterPro"/>
</dbReference>
<accession>V7I6V6</accession>
<dbReference type="SUPFAM" id="SSF100950">
    <property type="entry name" value="NagB/RpiA/CoA transferase-like"/>
    <property type="match status" value="1"/>
</dbReference>
<sequence length="252" mass="28318">MKPDRQDEIIRILKDKKISNVSELCSLMYASPATIRRDIRDLKEKGVVRSSYGVVSLIEKNNETLFDDRKTRLENEKDAIARIAIDFVKDDHFIFMDSSTTALALGVKLGSFKNIQILTNGLETLRSLHKIIHNPLYSTGGKINFSTTSMVGNAAINQIKNYFGDIFFSSCRGITHFGSCEASQDEAQIKKTLSERSAKTILLVDDSKFDQTYSHISLTFDMVDVMITNKPVPPDLAASIKEINPRIIMLHP</sequence>
<name>V7I6V6_9CLOT</name>
<dbReference type="STRING" id="994573.T472_0210220"/>
<dbReference type="AlphaFoldDB" id="V7I6V6"/>
<dbReference type="Gene3D" id="1.10.10.10">
    <property type="entry name" value="Winged helix-like DNA-binding domain superfamily/Winged helix DNA-binding domain"/>
    <property type="match status" value="1"/>
</dbReference>
<dbReference type="RefSeq" id="WP_023386433.1">
    <property type="nucleotide sequence ID" value="NZ_AXUN02000174.1"/>
</dbReference>
<dbReference type="SMART" id="SM00420">
    <property type="entry name" value="HTH_DEOR"/>
    <property type="match status" value="1"/>
</dbReference>
<keyword evidence="2" id="KW-0238">DNA-binding</keyword>
<keyword evidence="6" id="KW-1185">Reference proteome</keyword>
<dbReference type="Pfam" id="PF08220">
    <property type="entry name" value="HTH_DeoR"/>
    <property type="match status" value="1"/>
</dbReference>
<dbReference type="InterPro" id="IPR001034">
    <property type="entry name" value="DeoR_HTH"/>
</dbReference>
<dbReference type="PANTHER" id="PTHR30363">
    <property type="entry name" value="HTH-TYPE TRANSCRIPTIONAL REGULATOR SRLR-RELATED"/>
    <property type="match status" value="1"/>
</dbReference>
<dbReference type="PROSITE" id="PS00894">
    <property type="entry name" value="HTH_DEOR_1"/>
    <property type="match status" value="1"/>
</dbReference>
<dbReference type="SUPFAM" id="SSF46785">
    <property type="entry name" value="Winged helix' DNA-binding domain"/>
    <property type="match status" value="1"/>
</dbReference>